<evidence type="ECO:0000256" key="1">
    <source>
        <dbReference type="SAM" id="Phobius"/>
    </source>
</evidence>
<evidence type="ECO:0008006" key="4">
    <source>
        <dbReference type="Google" id="ProtNLM"/>
    </source>
</evidence>
<feature type="transmembrane region" description="Helical" evidence="1">
    <location>
        <begin position="74"/>
        <end position="97"/>
    </location>
</feature>
<evidence type="ECO:0000313" key="2">
    <source>
        <dbReference type="EMBL" id="SEK32307.1"/>
    </source>
</evidence>
<sequence>MFSRPVNTASVNWGAAIGAGIVAGVVATGAQVALWWAFLDDALPWILYRDARLTAAMLMGPEVLPPPPTFDWRVMAIATFIHVMLSIAYSLILACLISRLGIRLSLTAGLIYGLGIYGVNMYGMTFIFPWFSVVRDWITVITHIVFGLSLAGTYKMLSRPAPQGF</sequence>
<keyword evidence="1" id="KW-0472">Membrane</keyword>
<accession>A0A1H7G4A4</accession>
<dbReference type="Proteomes" id="UP000198620">
    <property type="component" value="Unassembled WGS sequence"/>
</dbReference>
<evidence type="ECO:0000313" key="3">
    <source>
        <dbReference type="Proteomes" id="UP000198620"/>
    </source>
</evidence>
<protein>
    <recommendedName>
        <fullName evidence="4">Sodium:proline symporter</fullName>
    </recommendedName>
</protein>
<dbReference type="OrthoDB" id="6169516at2"/>
<organism evidence="2 3">
    <name type="scientific">Nitrosovibrio tenuis</name>
    <dbReference type="NCBI Taxonomy" id="1233"/>
    <lineage>
        <taxon>Bacteria</taxon>
        <taxon>Pseudomonadati</taxon>
        <taxon>Pseudomonadota</taxon>
        <taxon>Betaproteobacteria</taxon>
        <taxon>Nitrosomonadales</taxon>
        <taxon>Nitrosomonadaceae</taxon>
        <taxon>Nitrosovibrio</taxon>
    </lineage>
</organism>
<keyword evidence="1" id="KW-0812">Transmembrane</keyword>
<dbReference type="AlphaFoldDB" id="A0A1H7G4A4"/>
<keyword evidence="3" id="KW-1185">Reference proteome</keyword>
<proteinExistence type="predicted"/>
<name>A0A1H7G4A4_9PROT</name>
<feature type="transmembrane region" description="Helical" evidence="1">
    <location>
        <begin position="109"/>
        <end position="131"/>
    </location>
</feature>
<gene>
    <name evidence="2" type="ORF">SAMN05216387_101153</name>
</gene>
<reference evidence="2 3" key="1">
    <citation type="submission" date="2016-10" db="EMBL/GenBank/DDBJ databases">
        <authorList>
            <person name="de Groot N.N."/>
        </authorList>
    </citation>
    <scope>NUCLEOTIDE SEQUENCE [LARGE SCALE GENOMIC DNA]</scope>
    <source>
        <strain evidence="2 3">Nv1</strain>
    </source>
</reference>
<feature type="transmembrane region" description="Helical" evidence="1">
    <location>
        <begin position="137"/>
        <end position="157"/>
    </location>
</feature>
<feature type="transmembrane region" description="Helical" evidence="1">
    <location>
        <begin position="12"/>
        <end position="38"/>
    </location>
</feature>
<keyword evidence="1" id="KW-1133">Transmembrane helix</keyword>
<dbReference type="EMBL" id="FOBH01000001">
    <property type="protein sequence ID" value="SEK32307.1"/>
    <property type="molecule type" value="Genomic_DNA"/>
</dbReference>